<comment type="caution">
    <text evidence="11">The sequence shown here is derived from an EMBL/GenBank/DDBJ whole genome shotgun (WGS) entry which is preliminary data.</text>
</comment>
<evidence type="ECO:0000313" key="12">
    <source>
        <dbReference type="Proteomes" id="UP000593572"/>
    </source>
</evidence>
<name>A0A7J8MAG1_9ROSI</name>
<dbReference type="GO" id="GO:0061630">
    <property type="term" value="F:ubiquitin protein ligase activity"/>
    <property type="evidence" value="ECO:0007669"/>
    <property type="project" value="UniProtKB-EC"/>
</dbReference>
<dbReference type="GO" id="GO:0005634">
    <property type="term" value="C:nucleus"/>
    <property type="evidence" value="ECO:0007669"/>
    <property type="project" value="TreeGrafter"/>
</dbReference>
<comment type="catalytic activity">
    <reaction evidence="1">
        <text>S-ubiquitinyl-[E2 ubiquitin-conjugating enzyme]-L-cysteine + [acceptor protein]-L-lysine = [E2 ubiquitin-conjugating enzyme]-L-cysteine + N(6)-ubiquitinyl-[acceptor protein]-L-lysine.</text>
        <dbReference type="EC" id="2.3.2.27"/>
    </reaction>
</comment>
<dbReference type="FunFam" id="3.30.40.10:FF:000615">
    <property type="entry name" value="E3 ubiquitin ligase BIG BROTHER"/>
    <property type="match status" value="1"/>
</dbReference>
<sequence>MGQRNMLCPSQMIDLEMDQQGHGYLRHEPCSFLGNITNYPSPDIPMTVIAPGNTTSLDAHPLPEHYENGMFYGMPQYPVPGVQHRHHPPNLDLGIGNASNFYIPYVATPSSGVPMNHGPLDQMPSSHNYGPVGVSADEYARNFHFMNNVRGSYKRKTSEGIPGNFQHFNASSSSSSSVTQLNTRHPDGVVPVDPASFTIPQYRGNDPPPIRDAGSQRSVRNRLGATAVDPVLMHGANHLLQGNYMAQPFQPAITDGGASAWTQAPGVPYMHGSFSNLILFPPRSFESVLTLKVIAMDTLLTCIYPGGNIGGPIETRYRSSTNFSHSSSLDLRNHNHHHPAPPIEGVRRHGFNPHPQVAAAPYHFPANYASQSTMNPSQDNLEMGRRNRRPVPPTGFMIYHSRREGGAVPETSLRYRNLPHLRVIPPDGVAMLEFPEFYDELGNLIDHHRDMRLDIEDMSYEELLALGERIGKVNTGLSEETIRSKLKTRTYSTFVTNINLEEVAPIDQEPDSCIICQEDYKNQENIGTLDCGHEYHAGCLSKWLFVKNVCPICKSEALTTKSKDV</sequence>
<proteinExistence type="predicted"/>
<evidence type="ECO:0000256" key="5">
    <source>
        <dbReference type="ARBA" id="ARBA00022771"/>
    </source>
</evidence>
<dbReference type="EC" id="2.3.2.27" evidence="2"/>
<dbReference type="AlphaFoldDB" id="A0A7J8MAG1"/>
<evidence type="ECO:0000256" key="7">
    <source>
        <dbReference type="ARBA" id="ARBA00022833"/>
    </source>
</evidence>
<dbReference type="InterPro" id="IPR013083">
    <property type="entry name" value="Znf_RING/FYVE/PHD"/>
</dbReference>
<dbReference type="InterPro" id="IPR045191">
    <property type="entry name" value="MBR1/2-like"/>
</dbReference>
<keyword evidence="5 8" id="KW-0863">Zinc-finger</keyword>
<evidence type="ECO:0000256" key="3">
    <source>
        <dbReference type="ARBA" id="ARBA00022679"/>
    </source>
</evidence>
<keyword evidence="6" id="KW-0833">Ubl conjugation pathway</keyword>
<dbReference type="GO" id="GO:0008270">
    <property type="term" value="F:zinc ion binding"/>
    <property type="evidence" value="ECO:0007669"/>
    <property type="project" value="UniProtKB-KW"/>
</dbReference>
<dbReference type="PANTHER" id="PTHR22937:SF222">
    <property type="entry name" value="RING-TYPE E3 UBIQUITIN TRANSFERASE"/>
    <property type="match status" value="1"/>
</dbReference>
<dbReference type="SMART" id="SM00184">
    <property type="entry name" value="RING"/>
    <property type="match status" value="1"/>
</dbReference>
<feature type="domain" description="RING-type" evidence="10">
    <location>
        <begin position="513"/>
        <end position="554"/>
    </location>
</feature>
<keyword evidence="3" id="KW-0808">Transferase</keyword>
<evidence type="ECO:0000256" key="4">
    <source>
        <dbReference type="ARBA" id="ARBA00022723"/>
    </source>
</evidence>
<feature type="region of interest" description="Disordered" evidence="9">
    <location>
        <begin position="164"/>
        <end position="195"/>
    </location>
</feature>
<evidence type="ECO:0000256" key="2">
    <source>
        <dbReference type="ARBA" id="ARBA00012483"/>
    </source>
</evidence>
<evidence type="ECO:0000259" key="10">
    <source>
        <dbReference type="PROSITE" id="PS50089"/>
    </source>
</evidence>
<dbReference type="InterPro" id="IPR001841">
    <property type="entry name" value="Znf_RING"/>
</dbReference>
<feature type="region of interest" description="Disordered" evidence="9">
    <location>
        <begin position="323"/>
        <end position="343"/>
    </location>
</feature>
<dbReference type="Proteomes" id="UP000593572">
    <property type="component" value="Unassembled WGS sequence"/>
</dbReference>
<dbReference type="Gene3D" id="3.30.40.10">
    <property type="entry name" value="Zinc/RING finger domain, C3HC4 (zinc finger)"/>
    <property type="match status" value="1"/>
</dbReference>
<evidence type="ECO:0000256" key="6">
    <source>
        <dbReference type="ARBA" id="ARBA00022786"/>
    </source>
</evidence>
<dbReference type="PROSITE" id="PS50089">
    <property type="entry name" value="ZF_RING_2"/>
    <property type="match status" value="1"/>
</dbReference>
<reference evidence="11 12" key="1">
    <citation type="journal article" date="2019" name="Genome Biol. Evol.">
        <title>Insights into the evolution of the New World diploid cottons (Gossypium, subgenus Houzingenia) based on genome sequencing.</title>
        <authorList>
            <person name="Grover C.E."/>
            <person name="Arick M.A. 2nd"/>
            <person name="Thrash A."/>
            <person name="Conover J.L."/>
            <person name="Sanders W.S."/>
            <person name="Peterson D.G."/>
            <person name="Frelichowski J.E."/>
            <person name="Scheffler J.A."/>
            <person name="Scheffler B.E."/>
            <person name="Wendel J.F."/>
        </authorList>
    </citation>
    <scope>NUCLEOTIDE SEQUENCE [LARGE SCALE GENOMIC DNA]</scope>
    <source>
        <strain evidence="11">157</strain>
        <tissue evidence="11">Leaf</tissue>
    </source>
</reference>
<evidence type="ECO:0000256" key="1">
    <source>
        <dbReference type="ARBA" id="ARBA00000900"/>
    </source>
</evidence>
<evidence type="ECO:0000256" key="9">
    <source>
        <dbReference type="SAM" id="MobiDB-lite"/>
    </source>
</evidence>
<accession>A0A7J8MAG1</accession>
<gene>
    <name evidence="11" type="ORF">Golob_018469</name>
</gene>
<keyword evidence="7" id="KW-0862">Zinc</keyword>
<dbReference type="SUPFAM" id="SSF57850">
    <property type="entry name" value="RING/U-box"/>
    <property type="match status" value="1"/>
</dbReference>
<dbReference type="EMBL" id="JABEZX010000007">
    <property type="protein sequence ID" value="MBA0561666.1"/>
    <property type="molecule type" value="Genomic_DNA"/>
</dbReference>
<dbReference type="PANTHER" id="PTHR22937">
    <property type="entry name" value="E3 UBIQUITIN-PROTEIN LIGASE RNF165"/>
    <property type="match status" value="1"/>
</dbReference>
<organism evidence="11 12">
    <name type="scientific">Gossypium lobatum</name>
    <dbReference type="NCBI Taxonomy" id="34289"/>
    <lineage>
        <taxon>Eukaryota</taxon>
        <taxon>Viridiplantae</taxon>
        <taxon>Streptophyta</taxon>
        <taxon>Embryophyta</taxon>
        <taxon>Tracheophyta</taxon>
        <taxon>Spermatophyta</taxon>
        <taxon>Magnoliopsida</taxon>
        <taxon>eudicotyledons</taxon>
        <taxon>Gunneridae</taxon>
        <taxon>Pentapetalae</taxon>
        <taxon>rosids</taxon>
        <taxon>malvids</taxon>
        <taxon>Malvales</taxon>
        <taxon>Malvaceae</taxon>
        <taxon>Malvoideae</taxon>
        <taxon>Gossypium</taxon>
    </lineage>
</organism>
<evidence type="ECO:0000313" key="11">
    <source>
        <dbReference type="EMBL" id="MBA0561666.1"/>
    </source>
</evidence>
<dbReference type="Pfam" id="PF13639">
    <property type="entry name" value="zf-RING_2"/>
    <property type="match status" value="1"/>
</dbReference>
<keyword evidence="12" id="KW-1185">Reference proteome</keyword>
<evidence type="ECO:0000256" key="8">
    <source>
        <dbReference type="PROSITE-ProRule" id="PRU00175"/>
    </source>
</evidence>
<keyword evidence="4" id="KW-0479">Metal-binding</keyword>
<protein>
    <recommendedName>
        <fullName evidence="2">RING-type E3 ubiquitin transferase</fullName>
        <ecNumber evidence="2">2.3.2.27</ecNumber>
    </recommendedName>
</protein>